<gene>
    <name evidence="6" type="ORF">GCM10011482_18420</name>
</gene>
<dbReference type="Proteomes" id="UP000622610">
    <property type="component" value="Unassembled WGS sequence"/>
</dbReference>
<dbReference type="PANTHER" id="PTHR34773:SF1">
    <property type="entry name" value="FLAGELLAR SECRETION CHAPERONE FLIS"/>
    <property type="match status" value="1"/>
</dbReference>
<evidence type="ECO:0000256" key="2">
    <source>
        <dbReference type="ARBA" id="ARBA00008787"/>
    </source>
</evidence>
<dbReference type="CDD" id="cd16098">
    <property type="entry name" value="FliS"/>
    <property type="match status" value="1"/>
</dbReference>
<dbReference type="Gene3D" id="1.20.120.340">
    <property type="entry name" value="Flagellar protein FliS"/>
    <property type="match status" value="1"/>
</dbReference>
<dbReference type="GO" id="GO:0005829">
    <property type="term" value="C:cytosol"/>
    <property type="evidence" value="ECO:0007669"/>
    <property type="project" value="UniProtKB-SubCell"/>
</dbReference>
<keyword evidence="7" id="KW-1185">Reference proteome</keyword>
<evidence type="ECO:0000256" key="4">
    <source>
        <dbReference type="ARBA" id="ARBA00022795"/>
    </source>
</evidence>
<evidence type="ECO:0000313" key="7">
    <source>
        <dbReference type="Proteomes" id="UP000622610"/>
    </source>
</evidence>
<name>A0A917JFB8_9ENTE</name>
<dbReference type="PANTHER" id="PTHR34773">
    <property type="entry name" value="FLAGELLAR SECRETION CHAPERONE FLIS"/>
    <property type="match status" value="1"/>
</dbReference>
<dbReference type="SUPFAM" id="SSF101116">
    <property type="entry name" value="Flagellar export chaperone FliS"/>
    <property type="match status" value="1"/>
</dbReference>
<proteinExistence type="inferred from homology"/>
<evidence type="ECO:0000313" key="6">
    <source>
        <dbReference type="EMBL" id="GGI66188.1"/>
    </source>
</evidence>
<organism evidence="6 7">
    <name type="scientific">Enterococcus alcedinis</name>
    <dbReference type="NCBI Taxonomy" id="1274384"/>
    <lineage>
        <taxon>Bacteria</taxon>
        <taxon>Bacillati</taxon>
        <taxon>Bacillota</taxon>
        <taxon>Bacilli</taxon>
        <taxon>Lactobacillales</taxon>
        <taxon>Enterococcaceae</taxon>
        <taxon>Enterococcus</taxon>
    </lineage>
</organism>
<dbReference type="InterPro" id="IPR003713">
    <property type="entry name" value="FliS"/>
</dbReference>
<dbReference type="NCBIfam" id="TIGR00208">
    <property type="entry name" value="fliS"/>
    <property type="match status" value="1"/>
</dbReference>
<keyword evidence="4" id="KW-1005">Bacterial flagellum biogenesis</keyword>
<dbReference type="GO" id="GO:0071973">
    <property type="term" value="P:bacterial-type flagellum-dependent cell motility"/>
    <property type="evidence" value="ECO:0007669"/>
    <property type="project" value="TreeGrafter"/>
</dbReference>
<sequence>MKMYQKKPDQYLKNQVMSASPNKLIEMLMEAGIKNIRLGVLALEMKQVVKAGEYFIKAQDIVSELRYSINSEIESEIPDQLIQLYDFMYNQLVIGNVDQDIQVLQDVQKMLTELLETWKELTEQQ</sequence>
<reference evidence="6" key="1">
    <citation type="journal article" date="2014" name="Int. J. Syst. Evol. Microbiol.">
        <title>Complete genome sequence of Corynebacterium casei LMG S-19264T (=DSM 44701T), isolated from a smear-ripened cheese.</title>
        <authorList>
            <consortium name="US DOE Joint Genome Institute (JGI-PGF)"/>
            <person name="Walter F."/>
            <person name="Albersmeier A."/>
            <person name="Kalinowski J."/>
            <person name="Ruckert C."/>
        </authorList>
    </citation>
    <scope>NUCLEOTIDE SEQUENCE</scope>
    <source>
        <strain evidence="6">CCM 8433</strain>
    </source>
</reference>
<comment type="similarity">
    <text evidence="2">Belongs to the FliS family.</text>
</comment>
<evidence type="ECO:0000256" key="3">
    <source>
        <dbReference type="ARBA" id="ARBA00022490"/>
    </source>
</evidence>
<evidence type="ECO:0000256" key="5">
    <source>
        <dbReference type="ARBA" id="ARBA00023186"/>
    </source>
</evidence>
<accession>A0A917JFB8</accession>
<comment type="caution">
    <text evidence="6">The sequence shown here is derived from an EMBL/GenBank/DDBJ whole genome shotgun (WGS) entry which is preliminary data.</text>
</comment>
<evidence type="ECO:0008006" key="8">
    <source>
        <dbReference type="Google" id="ProtNLM"/>
    </source>
</evidence>
<dbReference type="EMBL" id="BMDT01000008">
    <property type="protein sequence ID" value="GGI66188.1"/>
    <property type="molecule type" value="Genomic_DNA"/>
</dbReference>
<keyword evidence="3" id="KW-0963">Cytoplasm</keyword>
<dbReference type="Pfam" id="PF02561">
    <property type="entry name" value="FliS"/>
    <property type="match status" value="1"/>
</dbReference>
<evidence type="ECO:0000256" key="1">
    <source>
        <dbReference type="ARBA" id="ARBA00004514"/>
    </source>
</evidence>
<dbReference type="PIRSF" id="PIRSF039090">
    <property type="entry name" value="Flis"/>
    <property type="match status" value="1"/>
</dbReference>
<keyword evidence="5" id="KW-0143">Chaperone</keyword>
<dbReference type="GO" id="GO:0044780">
    <property type="term" value="P:bacterial-type flagellum assembly"/>
    <property type="evidence" value="ECO:0007669"/>
    <property type="project" value="InterPro"/>
</dbReference>
<comment type="subcellular location">
    <subcellularLocation>
        <location evidence="1">Cytoplasm</location>
        <location evidence="1">Cytosol</location>
    </subcellularLocation>
</comment>
<reference evidence="6" key="2">
    <citation type="submission" date="2020-09" db="EMBL/GenBank/DDBJ databases">
        <authorList>
            <person name="Sun Q."/>
            <person name="Sedlacek I."/>
        </authorList>
    </citation>
    <scope>NUCLEOTIDE SEQUENCE</scope>
    <source>
        <strain evidence="6">CCM 8433</strain>
    </source>
</reference>
<dbReference type="AlphaFoldDB" id="A0A917JFB8"/>
<protein>
    <recommendedName>
        <fullName evidence="8">Flagellar export chaperone FliS</fullName>
    </recommendedName>
</protein>
<dbReference type="InterPro" id="IPR036584">
    <property type="entry name" value="FliS_sf"/>
</dbReference>